<dbReference type="InterPro" id="IPR024964">
    <property type="entry name" value="CTLH/CRA"/>
</dbReference>
<evidence type="ECO:0000313" key="4">
    <source>
        <dbReference type="Proteomes" id="UP000271241"/>
    </source>
</evidence>
<sequence>MYRIPQESVLTLEQPLLKVVPHDQLKRLQRTEQRYCEKVLGNHEKTAKKLCKETQQPGGRSTEEVIKALGGMAKQLGQLKRKLEEIDRDQQRVVERTNVRLSHLDDLCRADTFESSEWRRWSTVKVDRVLVDFLMREGWSDTAEGLVRSSGLESMVDSGLFDQAQAIAHSLLDGNASEALKWCADNKNGLRKIKNTLEFQLRLQEFIELVHKGQKLDAIMYARTHLNPLVAEAAVDYDSERHQSLLLEMQRAMTLLALSPDTTVAPYCELYAGDRWRTLRNAFLAAHVELHSLPLRSLLSVSLQAGLSTLKTMQCASSIAASLDSDKDAKAAPNRRAAAQGPRAAQCPVCVAPLDVIAARLPRAHHEHSSIICRISGRVLGSEEVAGCGPNGQVYSWKALEALAAQTNGHIQCPATGDRFTMQYVKRVFIM</sequence>
<dbReference type="EMBL" id="KZ992572">
    <property type="protein sequence ID" value="RKP08756.1"/>
    <property type="molecule type" value="Genomic_DNA"/>
</dbReference>
<dbReference type="GO" id="GO:0005737">
    <property type="term" value="C:cytoplasm"/>
    <property type="evidence" value="ECO:0007669"/>
    <property type="project" value="TreeGrafter"/>
</dbReference>
<comment type="similarity">
    <text evidence="1">Belongs to the FYV10 family.</text>
</comment>
<gene>
    <name evidence="3" type="ORF">THASP1DRAFT_15215</name>
</gene>
<dbReference type="Proteomes" id="UP000271241">
    <property type="component" value="Unassembled WGS sequence"/>
</dbReference>
<dbReference type="PANTHER" id="PTHR12170">
    <property type="entry name" value="MACROPHAGE ERYTHROBLAST ATTACHER-RELATED"/>
    <property type="match status" value="1"/>
</dbReference>
<dbReference type="InterPro" id="IPR013144">
    <property type="entry name" value="CRA_dom"/>
</dbReference>
<dbReference type="SMART" id="SM00757">
    <property type="entry name" value="CRA"/>
    <property type="match status" value="1"/>
</dbReference>
<dbReference type="InterPro" id="IPR006595">
    <property type="entry name" value="CTLH_C"/>
</dbReference>
<organism evidence="3 4">
    <name type="scientific">Thamnocephalis sphaerospora</name>
    <dbReference type="NCBI Taxonomy" id="78915"/>
    <lineage>
        <taxon>Eukaryota</taxon>
        <taxon>Fungi</taxon>
        <taxon>Fungi incertae sedis</taxon>
        <taxon>Zoopagomycota</taxon>
        <taxon>Zoopagomycotina</taxon>
        <taxon>Zoopagomycetes</taxon>
        <taxon>Zoopagales</taxon>
        <taxon>Sigmoideomycetaceae</taxon>
        <taxon>Thamnocephalis</taxon>
    </lineage>
</organism>
<dbReference type="PROSITE" id="PS50896">
    <property type="entry name" value="LISH"/>
    <property type="match status" value="1"/>
</dbReference>
<accession>A0A4P9XRN7</accession>
<feature type="domain" description="CTLH" evidence="2">
    <location>
        <begin position="161"/>
        <end position="217"/>
    </location>
</feature>
<dbReference type="PANTHER" id="PTHR12170:SF2">
    <property type="entry name" value="E3 UBIQUITIN-PROTEIN TRANSFERASE MAEA"/>
    <property type="match status" value="1"/>
</dbReference>
<dbReference type="SMART" id="SM00668">
    <property type="entry name" value="CTLH"/>
    <property type="match status" value="1"/>
</dbReference>
<dbReference type="InterPro" id="IPR006594">
    <property type="entry name" value="LisH"/>
</dbReference>
<evidence type="ECO:0000259" key="2">
    <source>
        <dbReference type="PROSITE" id="PS50897"/>
    </source>
</evidence>
<dbReference type="GO" id="GO:0005634">
    <property type="term" value="C:nucleus"/>
    <property type="evidence" value="ECO:0007669"/>
    <property type="project" value="TreeGrafter"/>
</dbReference>
<dbReference type="Pfam" id="PF10607">
    <property type="entry name" value="CTLH"/>
    <property type="match status" value="1"/>
</dbReference>
<reference evidence="4" key="1">
    <citation type="journal article" date="2018" name="Nat. Microbiol.">
        <title>Leveraging single-cell genomics to expand the fungal tree of life.</title>
        <authorList>
            <person name="Ahrendt S.R."/>
            <person name="Quandt C.A."/>
            <person name="Ciobanu D."/>
            <person name="Clum A."/>
            <person name="Salamov A."/>
            <person name="Andreopoulos B."/>
            <person name="Cheng J.F."/>
            <person name="Woyke T."/>
            <person name="Pelin A."/>
            <person name="Henrissat B."/>
            <person name="Reynolds N.K."/>
            <person name="Benny G.L."/>
            <person name="Smith M.E."/>
            <person name="James T.Y."/>
            <person name="Grigoriev I.V."/>
        </authorList>
    </citation>
    <scope>NUCLEOTIDE SEQUENCE [LARGE SCALE GENOMIC DNA]</scope>
    <source>
        <strain evidence="4">RSA 1356</strain>
    </source>
</reference>
<dbReference type="GO" id="GO:0004842">
    <property type="term" value="F:ubiquitin-protein transferase activity"/>
    <property type="evidence" value="ECO:0007669"/>
    <property type="project" value="InterPro"/>
</dbReference>
<evidence type="ECO:0000256" key="1">
    <source>
        <dbReference type="ARBA" id="ARBA00010615"/>
    </source>
</evidence>
<proteinExistence type="inferred from homology"/>
<dbReference type="OrthoDB" id="1933455at2759"/>
<keyword evidence="4" id="KW-1185">Reference proteome</keyword>
<dbReference type="AlphaFoldDB" id="A0A4P9XRN7"/>
<dbReference type="GO" id="GO:0034657">
    <property type="term" value="C:GID complex"/>
    <property type="evidence" value="ECO:0007669"/>
    <property type="project" value="TreeGrafter"/>
</dbReference>
<dbReference type="STRING" id="78915.A0A4P9XRN7"/>
<name>A0A4P9XRN7_9FUNG</name>
<dbReference type="GO" id="GO:0043161">
    <property type="term" value="P:proteasome-mediated ubiquitin-dependent protein catabolic process"/>
    <property type="evidence" value="ECO:0007669"/>
    <property type="project" value="InterPro"/>
</dbReference>
<evidence type="ECO:0000313" key="3">
    <source>
        <dbReference type="EMBL" id="RKP08756.1"/>
    </source>
</evidence>
<protein>
    <submittedName>
        <fullName evidence="3">CTLH/CRA C-terminal to lish motif domain-containing protein</fullName>
    </submittedName>
</protein>
<dbReference type="InterPro" id="IPR045098">
    <property type="entry name" value="Fyv10_fam"/>
</dbReference>
<dbReference type="PROSITE" id="PS50897">
    <property type="entry name" value="CTLH"/>
    <property type="match status" value="1"/>
</dbReference>